<gene>
    <name evidence="3" type="primary">wbtF</name>
    <name evidence="3" type="ORF">EVI01_18490</name>
</gene>
<comment type="caution">
    <text evidence="3">The sequence shown here is derived from an EMBL/GenBank/DDBJ whole genome shotgun (WGS) entry which is preliminary data.</text>
</comment>
<dbReference type="Gene3D" id="3.90.25.10">
    <property type="entry name" value="UDP-galactose 4-epimerase, domain 1"/>
    <property type="match status" value="1"/>
</dbReference>
<protein>
    <submittedName>
        <fullName evidence="3">Epimerase</fullName>
    </submittedName>
</protein>
<feature type="domain" description="NAD-dependent epimerase/dehydratase" evidence="2">
    <location>
        <begin position="14"/>
        <end position="252"/>
    </location>
</feature>
<dbReference type="InterPro" id="IPR036291">
    <property type="entry name" value="NAD(P)-bd_dom_sf"/>
</dbReference>
<dbReference type="Proteomes" id="UP000321830">
    <property type="component" value="Unassembled WGS sequence"/>
</dbReference>
<dbReference type="Pfam" id="PF01370">
    <property type="entry name" value="Epimerase"/>
    <property type="match status" value="1"/>
</dbReference>
<comment type="similarity">
    <text evidence="1">Belongs to the NAD(P)-dependent epimerase/dehydratase family.</text>
</comment>
<name>A0A511J3C7_9ENTE</name>
<sequence length="332" mass="36991">MDIKNKFPKDTRFLVTGGAGFIGSNLCELLIEAGYHTRCMDNLSTGKLENIQHLMACNNFEFINEDITNVSSCESAAEGVDYIFHQAAWGSIPRSIRMPVEYGENNIQGTLNMLEAAKKNQVKKFVYASSSSVYGDSQTLPKKEGEEGEVISPYALTKKVNELHGKLYSDIYDLPTVGLRYFNVFGRRQNPNGQYAAVIPKFIELMQQNDPLKIYGDGKQSRDFTYIDNVLQANIKAALSSDKTNGKAYNIACGEVINLNNLVAIMSKIFNKEAQVNYTEKRKGDIVNSYASIEKSVEALNYSPTIKLEEGLAETIKWYMSQSVEILSAGSK</sequence>
<dbReference type="RefSeq" id="WP_010750662.1">
    <property type="nucleotide sequence ID" value="NZ_BJWF01000025.1"/>
</dbReference>
<dbReference type="AlphaFoldDB" id="A0A511J3C7"/>
<dbReference type="PANTHER" id="PTHR43000">
    <property type="entry name" value="DTDP-D-GLUCOSE 4,6-DEHYDRATASE-RELATED"/>
    <property type="match status" value="1"/>
</dbReference>
<accession>A0A511J3C7</accession>
<evidence type="ECO:0000313" key="3">
    <source>
        <dbReference type="EMBL" id="GEL92512.1"/>
    </source>
</evidence>
<dbReference type="Gene3D" id="3.40.50.720">
    <property type="entry name" value="NAD(P)-binding Rossmann-like Domain"/>
    <property type="match status" value="1"/>
</dbReference>
<evidence type="ECO:0000259" key="2">
    <source>
        <dbReference type="Pfam" id="PF01370"/>
    </source>
</evidence>
<organism evidence="3 4">
    <name type="scientific">Enterococcus villorum</name>
    <dbReference type="NCBI Taxonomy" id="112904"/>
    <lineage>
        <taxon>Bacteria</taxon>
        <taxon>Bacillati</taxon>
        <taxon>Bacillota</taxon>
        <taxon>Bacilli</taxon>
        <taxon>Lactobacillales</taxon>
        <taxon>Enterococcaceae</taxon>
        <taxon>Enterococcus</taxon>
    </lineage>
</organism>
<dbReference type="InterPro" id="IPR001509">
    <property type="entry name" value="Epimerase_deHydtase"/>
</dbReference>
<dbReference type="EMBL" id="BJWF01000025">
    <property type="protein sequence ID" value="GEL92512.1"/>
    <property type="molecule type" value="Genomic_DNA"/>
</dbReference>
<dbReference type="CDD" id="cd05256">
    <property type="entry name" value="UDP_AE_SDR_e"/>
    <property type="match status" value="1"/>
</dbReference>
<dbReference type="PRINTS" id="PR01713">
    <property type="entry name" value="NUCEPIMERASE"/>
</dbReference>
<reference evidence="3 4" key="1">
    <citation type="submission" date="2019-07" db="EMBL/GenBank/DDBJ databases">
        <title>Whole genome shotgun sequence of Enterococcus villorum NBRC 100699.</title>
        <authorList>
            <person name="Hosoyama A."/>
            <person name="Uohara A."/>
            <person name="Ohji S."/>
            <person name="Ichikawa N."/>
        </authorList>
    </citation>
    <scope>NUCLEOTIDE SEQUENCE [LARGE SCALE GENOMIC DNA]</scope>
    <source>
        <strain evidence="3 4">NBRC 100699</strain>
    </source>
</reference>
<dbReference type="SUPFAM" id="SSF51735">
    <property type="entry name" value="NAD(P)-binding Rossmann-fold domains"/>
    <property type="match status" value="1"/>
</dbReference>
<evidence type="ECO:0000256" key="1">
    <source>
        <dbReference type="ARBA" id="ARBA00007637"/>
    </source>
</evidence>
<proteinExistence type="inferred from homology"/>
<evidence type="ECO:0000313" key="4">
    <source>
        <dbReference type="Proteomes" id="UP000321830"/>
    </source>
</evidence>